<evidence type="ECO:0000313" key="2">
    <source>
        <dbReference type="EMBL" id="TNN56101.1"/>
    </source>
</evidence>
<evidence type="ECO:0000313" key="3">
    <source>
        <dbReference type="Proteomes" id="UP000314294"/>
    </source>
</evidence>
<accession>A0A4Z2GS24</accession>
<comment type="caution">
    <text evidence="2">The sequence shown here is derived from an EMBL/GenBank/DDBJ whole genome shotgun (WGS) entry which is preliminary data.</text>
</comment>
<dbReference type="Proteomes" id="UP000314294">
    <property type="component" value="Unassembled WGS sequence"/>
</dbReference>
<name>A0A4Z2GS24_9TELE</name>
<dbReference type="AlphaFoldDB" id="A0A4Z2GS24"/>
<protein>
    <submittedName>
        <fullName evidence="2">Uncharacterized protein</fullName>
    </submittedName>
</protein>
<feature type="region of interest" description="Disordered" evidence="1">
    <location>
        <begin position="185"/>
        <end position="209"/>
    </location>
</feature>
<keyword evidence="3" id="KW-1185">Reference proteome</keyword>
<organism evidence="2 3">
    <name type="scientific">Liparis tanakae</name>
    <name type="common">Tanaka's snailfish</name>
    <dbReference type="NCBI Taxonomy" id="230148"/>
    <lineage>
        <taxon>Eukaryota</taxon>
        <taxon>Metazoa</taxon>
        <taxon>Chordata</taxon>
        <taxon>Craniata</taxon>
        <taxon>Vertebrata</taxon>
        <taxon>Euteleostomi</taxon>
        <taxon>Actinopterygii</taxon>
        <taxon>Neopterygii</taxon>
        <taxon>Teleostei</taxon>
        <taxon>Neoteleostei</taxon>
        <taxon>Acanthomorphata</taxon>
        <taxon>Eupercaria</taxon>
        <taxon>Perciformes</taxon>
        <taxon>Cottioidei</taxon>
        <taxon>Cottales</taxon>
        <taxon>Liparidae</taxon>
        <taxon>Liparis</taxon>
    </lineage>
</organism>
<feature type="region of interest" description="Disordered" evidence="1">
    <location>
        <begin position="274"/>
        <end position="294"/>
    </location>
</feature>
<reference evidence="2 3" key="1">
    <citation type="submission" date="2019-03" db="EMBL/GenBank/DDBJ databases">
        <title>First draft genome of Liparis tanakae, snailfish: a comprehensive survey of snailfish specific genes.</title>
        <authorList>
            <person name="Kim W."/>
            <person name="Song I."/>
            <person name="Jeong J.-H."/>
            <person name="Kim D."/>
            <person name="Kim S."/>
            <person name="Ryu S."/>
            <person name="Song J.Y."/>
            <person name="Lee S.K."/>
        </authorList>
    </citation>
    <scope>NUCLEOTIDE SEQUENCE [LARGE SCALE GENOMIC DNA]</scope>
    <source>
        <tissue evidence="2">Muscle</tissue>
    </source>
</reference>
<proteinExistence type="predicted"/>
<feature type="compositionally biased region" description="Polar residues" evidence="1">
    <location>
        <begin position="185"/>
        <end position="203"/>
    </location>
</feature>
<gene>
    <name evidence="2" type="ORF">EYF80_033651</name>
</gene>
<sequence length="294" mass="33342">MSCQCCEGPWPGTTTRSWLLEAGMVKYSLGLPVETEVIFVPERISVRRRGLLATLGLERWSARFLRSRSSPLIFFGSGYESQPACGLSGEPFCTELLYNSKPSLFGRSFPFLSRPRSDAEEMEGERELMVDRFRRTTSVLHGAAVRFHCSGKHTVVEGTREEKHPFSVILDRRPEDFLHDSRVTFHQTKTSTQPDYPSPSFSSTKRRQRHQAYNYLTRSAPSARNNEAGFTKFLRVTLRREKSSESSGPFKACCTLQKTLKSPLLQTEPQLPALIQNGESGRQTRHQRQFGGIS</sequence>
<evidence type="ECO:0000256" key="1">
    <source>
        <dbReference type="SAM" id="MobiDB-lite"/>
    </source>
</evidence>
<dbReference type="EMBL" id="SRLO01000436">
    <property type="protein sequence ID" value="TNN56101.1"/>
    <property type="molecule type" value="Genomic_DNA"/>
</dbReference>